<keyword evidence="2 5" id="KW-0812">Transmembrane</keyword>
<dbReference type="EMBL" id="JPWU03000026">
    <property type="protein sequence ID" value="KAG2530805.1"/>
    <property type="molecule type" value="Genomic_DNA"/>
</dbReference>
<evidence type="ECO:0000256" key="5">
    <source>
        <dbReference type="SAM" id="Phobius"/>
    </source>
</evidence>
<feature type="transmembrane region" description="Helical" evidence="5">
    <location>
        <begin position="20"/>
        <end position="44"/>
    </location>
</feature>
<evidence type="ECO:0000313" key="11">
    <source>
        <dbReference type="Proteomes" id="UP000285883"/>
    </source>
</evidence>
<evidence type="ECO:0000313" key="7">
    <source>
        <dbReference type="EMBL" id="KAG2530805.1"/>
    </source>
</evidence>
<feature type="transmembrane region" description="Helical" evidence="5">
    <location>
        <begin position="83"/>
        <end position="102"/>
    </location>
</feature>
<sequence>MIRDEEAGSDDSSANGGTSFLKFVMGLVLMLVSGIFLGCVNMYLSDTFRGIEDATYMFVNCMGLQFLGALFSFFFMDRVDHRRILFCTLLPVAILVFVLGLNEKSEFVTGDDEYLMLQIVGMLLYFFAGLGITSVPWVSCVGLFNTRQRAVYVTVYFMVFFLMPVCATFIRSSSSMSGDEYLYMFALAGCCIVAMVLLIAVGTLKNGMVCTKGEMEAERARIRRIRASRRSARTPGSPAFFTSAEGILPWMLSIWMASPEPFHFLLVNLGSPSSDDALTIQVAAFKQLVVKALVLLPELC</sequence>
<dbReference type="GO" id="GO:0022857">
    <property type="term" value="F:transmembrane transporter activity"/>
    <property type="evidence" value="ECO:0007669"/>
    <property type="project" value="InterPro"/>
</dbReference>
<dbReference type="STRING" id="325452.A0A3R7FYA8"/>
<evidence type="ECO:0000313" key="9">
    <source>
        <dbReference type="EMBL" id="RLN84390.1"/>
    </source>
</evidence>
<reference evidence="6" key="1">
    <citation type="journal article" date="2015" name="Genom Data">
        <title>Genome sequences of six Phytophthora species associated with forests in New Zealand.</title>
        <authorList>
            <person name="Studholme D.J."/>
            <person name="McDougal R.L."/>
            <person name="Sambles C."/>
            <person name="Hansen E."/>
            <person name="Hardy G."/>
            <person name="Grant M."/>
            <person name="Ganley R.J."/>
            <person name="Williams N.M."/>
        </authorList>
    </citation>
    <scope>NUCLEOTIDE SEQUENCE</scope>
    <source>
        <strain evidence="6">NZFS 2646</strain>
        <strain evidence="7">NZFS 3630</strain>
    </source>
</reference>
<proteinExistence type="predicted"/>
<reference evidence="10 11" key="2">
    <citation type="submission" date="2018-07" db="EMBL/GenBank/DDBJ databases">
        <title>Genome sequencing of oomycete isolates from Chile give support for New Zealand origin for Phytophthora kernoviae and make available the first Nothophytophthora sp. genome.</title>
        <authorList>
            <person name="Studholme D.J."/>
            <person name="Sanfuentes E."/>
            <person name="Panda P."/>
            <person name="Hill R."/>
            <person name="Sambles C."/>
            <person name="Grant M."/>
            <person name="Williams N.M."/>
            <person name="Mcdougal R.L."/>
        </authorList>
    </citation>
    <scope>NUCLEOTIDE SEQUENCE [LARGE SCALE GENOMIC DNA]</scope>
    <source>
        <strain evidence="8">Chile2</strain>
        <strain evidence="9">Chile4</strain>
    </source>
</reference>
<dbReference type="Proteomes" id="UP000285883">
    <property type="component" value="Unassembled WGS sequence"/>
</dbReference>
<keyword evidence="3 5" id="KW-1133">Transmembrane helix</keyword>
<evidence type="ECO:0008006" key="12">
    <source>
        <dbReference type="Google" id="ProtNLM"/>
    </source>
</evidence>
<feature type="transmembrane region" description="Helical" evidence="5">
    <location>
        <begin position="150"/>
        <end position="170"/>
    </location>
</feature>
<reference evidence="6" key="3">
    <citation type="submission" date="2020-06" db="EMBL/GenBank/DDBJ databases">
        <authorList>
            <person name="Studholme D.J."/>
        </authorList>
    </citation>
    <scope>NUCLEOTIDE SEQUENCE</scope>
    <source>
        <strain evidence="6">NZFS 2646</strain>
        <strain evidence="7">NZFS 3630</strain>
    </source>
</reference>
<keyword evidence="10" id="KW-1185">Reference proteome</keyword>
<name>A0A3R7FYA8_9STRA</name>
<organism evidence="8 11">
    <name type="scientific">Phytophthora kernoviae</name>
    <dbReference type="NCBI Taxonomy" id="325452"/>
    <lineage>
        <taxon>Eukaryota</taxon>
        <taxon>Sar</taxon>
        <taxon>Stramenopiles</taxon>
        <taxon>Oomycota</taxon>
        <taxon>Peronosporomycetes</taxon>
        <taxon>Peronosporales</taxon>
        <taxon>Peronosporaceae</taxon>
        <taxon>Phytophthora</taxon>
    </lineage>
</organism>
<evidence type="ECO:0000256" key="2">
    <source>
        <dbReference type="ARBA" id="ARBA00022692"/>
    </source>
</evidence>
<accession>A0A3R7FYA8</accession>
<gene>
    <name evidence="8" type="ORF">BBI17_001138</name>
    <name evidence="9" type="ORF">BBO99_00001372</name>
    <name evidence="6" type="ORF">JM16_005613</name>
    <name evidence="7" type="ORF">JM18_001205</name>
</gene>
<feature type="transmembrane region" description="Helical" evidence="5">
    <location>
        <begin position="114"/>
        <end position="138"/>
    </location>
</feature>
<dbReference type="EMBL" id="JPWV03000156">
    <property type="protein sequence ID" value="KAG2522856.1"/>
    <property type="molecule type" value="Genomic_DNA"/>
</dbReference>
<dbReference type="AlphaFoldDB" id="A0A3R7FYA8"/>
<evidence type="ECO:0000256" key="4">
    <source>
        <dbReference type="ARBA" id="ARBA00023136"/>
    </source>
</evidence>
<dbReference type="Pfam" id="PF00083">
    <property type="entry name" value="Sugar_tr"/>
    <property type="match status" value="1"/>
</dbReference>
<evidence type="ECO:0000313" key="10">
    <source>
        <dbReference type="Proteomes" id="UP000285624"/>
    </source>
</evidence>
<evidence type="ECO:0000313" key="6">
    <source>
        <dbReference type="EMBL" id="KAG2522856.1"/>
    </source>
</evidence>
<feature type="transmembrane region" description="Helical" evidence="5">
    <location>
        <begin position="182"/>
        <end position="204"/>
    </location>
</feature>
<dbReference type="EMBL" id="MBDN02000019">
    <property type="protein sequence ID" value="RLN84390.1"/>
    <property type="molecule type" value="Genomic_DNA"/>
</dbReference>
<evidence type="ECO:0000256" key="3">
    <source>
        <dbReference type="ARBA" id="ARBA00022989"/>
    </source>
</evidence>
<comment type="subcellular location">
    <subcellularLocation>
        <location evidence="1">Membrane</location>
    </subcellularLocation>
</comment>
<dbReference type="Gene3D" id="1.20.1250.20">
    <property type="entry name" value="MFS general substrate transporter like domains"/>
    <property type="match status" value="1"/>
</dbReference>
<comment type="caution">
    <text evidence="8">The sequence shown here is derived from an EMBL/GenBank/DDBJ whole genome shotgun (WGS) entry which is preliminary data.</text>
</comment>
<dbReference type="InterPro" id="IPR036259">
    <property type="entry name" value="MFS_trans_sf"/>
</dbReference>
<dbReference type="Proteomes" id="UP000792063">
    <property type="component" value="Unassembled WGS sequence"/>
</dbReference>
<dbReference type="InterPro" id="IPR005828">
    <property type="entry name" value="MFS_sugar_transport-like"/>
</dbReference>
<dbReference type="GO" id="GO:0016020">
    <property type="term" value="C:membrane"/>
    <property type="evidence" value="ECO:0007669"/>
    <property type="project" value="UniProtKB-SubCell"/>
</dbReference>
<evidence type="ECO:0000313" key="8">
    <source>
        <dbReference type="EMBL" id="RLN10311.1"/>
    </source>
</evidence>
<dbReference type="Proteomes" id="UP000285624">
    <property type="component" value="Unassembled WGS sequence"/>
</dbReference>
<dbReference type="EMBL" id="MAYM02001859">
    <property type="protein sequence ID" value="RLN10311.1"/>
    <property type="molecule type" value="Genomic_DNA"/>
</dbReference>
<protein>
    <recommendedName>
        <fullName evidence="12">Nodulin-like domain-containing protein</fullName>
    </recommendedName>
</protein>
<keyword evidence="4 5" id="KW-0472">Membrane</keyword>
<dbReference type="SUPFAM" id="SSF103473">
    <property type="entry name" value="MFS general substrate transporter"/>
    <property type="match status" value="1"/>
</dbReference>
<evidence type="ECO:0000256" key="1">
    <source>
        <dbReference type="ARBA" id="ARBA00004370"/>
    </source>
</evidence>
<dbReference type="Proteomes" id="UP000785171">
    <property type="component" value="Unassembled WGS sequence"/>
</dbReference>
<feature type="transmembrane region" description="Helical" evidence="5">
    <location>
        <begin position="56"/>
        <end position="76"/>
    </location>
</feature>